<dbReference type="PANTHER" id="PTHR47495:SF2">
    <property type="entry name" value="ALDEHYDE DEHYDROGENASE"/>
    <property type="match status" value="1"/>
</dbReference>
<dbReference type="Gene3D" id="3.90.1170.50">
    <property type="entry name" value="Aldehyde oxidase/xanthine dehydrogenase, a/b hammerhead"/>
    <property type="match status" value="1"/>
</dbReference>
<dbReference type="RefSeq" id="WP_166345083.1">
    <property type="nucleotide sequence ID" value="NZ_CP088280.1"/>
</dbReference>
<organism evidence="2">
    <name type="scientific">Bradyrhizobium barranii subsp. barranii</name>
    <dbReference type="NCBI Taxonomy" id="2823807"/>
    <lineage>
        <taxon>Bacteria</taxon>
        <taxon>Pseudomonadati</taxon>
        <taxon>Pseudomonadota</taxon>
        <taxon>Alphaproteobacteria</taxon>
        <taxon>Hyphomicrobiales</taxon>
        <taxon>Nitrobacteraceae</taxon>
        <taxon>Bradyrhizobium</taxon>
        <taxon>Bradyrhizobium barranii</taxon>
    </lineage>
</organism>
<dbReference type="EMBL" id="CP088280">
    <property type="protein sequence ID" value="UGX94753.1"/>
    <property type="molecule type" value="Genomic_DNA"/>
</dbReference>
<evidence type="ECO:0000313" key="2">
    <source>
        <dbReference type="EMBL" id="NYY89153.1"/>
    </source>
</evidence>
<dbReference type="SMART" id="SM01008">
    <property type="entry name" value="Ald_Xan_dh_C"/>
    <property type="match status" value="1"/>
</dbReference>
<dbReference type="PIRSF" id="PIRSF036389">
    <property type="entry name" value="IOR_B"/>
    <property type="match status" value="1"/>
</dbReference>
<dbReference type="PANTHER" id="PTHR47495">
    <property type="entry name" value="ALDEHYDE DEHYDROGENASE"/>
    <property type="match status" value="1"/>
</dbReference>
<dbReference type="InterPro" id="IPR000674">
    <property type="entry name" value="Ald_Oxase/Xan_DH_a/b"/>
</dbReference>
<feature type="domain" description="Aldehyde oxidase/xanthine dehydrogenase a/b hammerhead" evidence="1">
    <location>
        <begin position="213"/>
        <end position="291"/>
    </location>
</feature>
<dbReference type="EMBL" id="JACBFH010000001">
    <property type="protein sequence ID" value="NYY89153.1"/>
    <property type="molecule type" value="Genomic_DNA"/>
</dbReference>
<dbReference type="InterPro" id="IPR008274">
    <property type="entry name" value="AldOxase/xan_DH_MoCoBD1"/>
</dbReference>
<dbReference type="PROSITE" id="PS51318">
    <property type="entry name" value="TAT"/>
    <property type="match status" value="1"/>
</dbReference>
<evidence type="ECO:0000313" key="4">
    <source>
        <dbReference type="Proteomes" id="UP000564836"/>
    </source>
</evidence>
<dbReference type="Gene3D" id="3.30.365.10">
    <property type="entry name" value="Aldehyde oxidase/xanthine dehydrogenase, molybdopterin binding domain"/>
    <property type="match status" value="4"/>
</dbReference>
<evidence type="ECO:0000313" key="3">
    <source>
        <dbReference type="EMBL" id="UGX94753.1"/>
    </source>
</evidence>
<dbReference type="Pfam" id="PF20256">
    <property type="entry name" value="MoCoBD_2"/>
    <property type="match status" value="2"/>
</dbReference>
<dbReference type="InterPro" id="IPR046867">
    <property type="entry name" value="AldOxase/xan_DH_MoCoBD2"/>
</dbReference>
<dbReference type="InterPro" id="IPR012368">
    <property type="entry name" value="OxRdtase_Mopterin-bd_su_IorB"/>
</dbReference>
<dbReference type="InterPro" id="IPR006311">
    <property type="entry name" value="TAT_signal"/>
</dbReference>
<reference evidence="2" key="2">
    <citation type="submission" date="2020-06" db="EMBL/GenBank/DDBJ databases">
        <title>Whole Genome Sequence of Bradyrhizobium sp. Strain 323S2.</title>
        <authorList>
            <person name="Bromfield E.S.P."/>
        </authorList>
    </citation>
    <scope>NUCLEOTIDE SEQUENCE [LARGE SCALE GENOMIC DNA]</scope>
    <source>
        <strain evidence="2">323S2</strain>
    </source>
</reference>
<dbReference type="Proteomes" id="UP000564836">
    <property type="component" value="Chromosome"/>
</dbReference>
<dbReference type="InterPro" id="IPR052516">
    <property type="entry name" value="N-heterocyclic_Hydroxylase"/>
</dbReference>
<gene>
    <name evidence="3" type="ORF">G6321_00005950</name>
    <name evidence="2" type="ORF">G6321_12195</name>
</gene>
<dbReference type="AlphaFoldDB" id="A0A7Z0Q7A9"/>
<evidence type="ECO:0000259" key="1">
    <source>
        <dbReference type="SMART" id="SM01008"/>
    </source>
</evidence>
<protein>
    <submittedName>
        <fullName evidence="2">Xanthine dehydrogenase family protein molybdopterin-binding subunit</fullName>
    </submittedName>
</protein>
<sequence length="722" mass="77518">MNAHNSLSRRTLLTSGLATGFLLAFHLPLRAAVNEPEQPKDTTDGKFAPNAFIRIDETGQTTLIMPQVEMGQGIYTSISMVLAEELDADWAKVGVLHAPPNDKFYANPAFGLQATGGSTSIRAWWKPLREAGASARAMLVQAAAAQWQVEPASCTTSKGEVIHAASGRKLGYGELALAAQSQTPPKDVPVKAPKDFVLIGQPLKRLDTPDKVNGKVVYGIDAILPNMKIAAIANCPVFGGKVGKVDDSAAMKVAGVRKVVVLDDAVAVIGDHMWAAKKGLEALKIEWNEGPNAKISTKDIWDDLRKASEKDGAIAKSVGDIAKGLANGDKFEASFELPFLAHASMEPINATVHVRPDACEIWTGTQIMTRVQSEAAKAAGLPVEKVIVNQHLLGGGFGRKLEPDMVVAAVKIAKQVDYPVKVIWTREEDIQHDVYRPVYRDQVNATLVDGKVAAWKYKIAGSAVIARWLPPAFQKGVDIDAVDAAVETPYDFPNFHVEYVRAEPPAVPTGFWRGVGPNNNVFAFECALDELARKAGKDPVEFRRSMLTKTPRALAVLNLAAEKSGWGQPLPARVGRGVCLQPSFASFLATVVEAEIDDIGEITLRRITSVVDTGIAVNPDTIKAQIEGGLIFGLTAALYGEITIDKGRVQQSNFHDYRMMRINETPKIEVIVVKSGEAPGGIGEAGVNAGPPALRNAIYAATGVALRRLPIDRKLLAAGKKA</sequence>
<reference evidence="3 4" key="1">
    <citation type="journal article" date="2017" name="Syst. Appl. Microbiol.">
        <title>Soybeans inoculated with root zone soils of Canadian native legumes harbour diverse and novel Bradyrhizobium spp. that possess agricultural potential.</title>
        <authorList>
            <person name="Bromfield E.S.P."/>
            <person name="Cloutier S."/>
            <person name="Tambong J.T."/>
            <person name="Tran Thi T.V."/>
        </authorList>
    </citation>
    <scope>NUCLEOTIDE SEQUENCE [LARGE SCALE GENOMIC DNA]</scope>
    <source>
        <strain evidence="3 4">323S2</strain>
    </source>
</reference>
<proteinExistence type="predicted"/>
<dbReference type="Pfam" id="PF02738">
    <property type="entry name" value="MoCoBD_1"/>
    <property type="match status" value="1"/>
</dbReference>
<dbReference type="InterPro" id="IPR037165">
    <property type="entry name" value="AldOxase/xan_DH_Mopterin-bd_sf"/>
</dbReference>
<dbReference type="GO" id="GO:0016491">
    <property type="term" value="F:oxidoreductase activity"/>
    <property type="evidence" value="ECO:0007669"/>
    <property type="project" value="InterPro"/>
</dbReference>
<reference evidence="3 4" key="3">
    <citation type="journal article" date="2022" name="Int. J. Syst. Evol. Microbiol.">
        <title>Strains of Bradyrhizobium barranii sp. nov. associated with legumes native to Canada are symbionts of soybeans and belong to different subspecies (subsp. barranii subsp. nov. and subsp. apii subsp. nov.) and symbiovars (sv. glycinearum and sv. septentrionale).</title>
        <authorList>
            <person name="Bromfield E.S.P."/>
            <person name="Cloutier S."/>
            <person name="Wasai-Hara S."/>
            <person name="Minamisawa K."/>
        </authorList>
    </citation>
    <scope>NUCLEOTIDE SEQUENCE [LARGE SCALE GENOMIC DNA]</scope>
    <source>
        <strain evidence="3 4">323S2</strain>
    </source>
</reference>
<dbReference type="SUPFAM" id="SSF56003">
    <property type="entry name" value="Molybdenum cofactor-binding domain"/>
    <property type="match status" value="2"/>
</dbReference>
<name>A0A7Z0Q7A9_9BRAD</name>
<accession>A0A7Z0Q7A9</accession>